<evidence type="ECO:0000313" key="12">
    <source>
        <dbReference type="Proteomes" id="UP001244136"/>
    </source>
</evidence>
<comment type="catalytic activity">
    <reaction evidence="6 7">
        <text>cytidine(34) in tRNA(Ile2) + L-lysine + ATP = lysidine(34) in tRNA(Ile2) + AMP + diphosphate + H(+)</text>
        <dbReference type="Rhea" id="RHEA:43744"/>
        <dbReference type="Rhea" id="RHEA-COMP:10625"/>
        <dbReference type="Rhea" id="RHEA-COMP:10670"/>
        <dbReference type="ChEBI" id="CHEBI:15378"/>
        <dbReference type="ChEBI" id="CHEBI:30616"/>
        <dbReference type="ChEBI" id="CHEBI:32551"/>
        <dbReference type="ChEBI" id="CHEBI:33019"/>
        <dbReference type="ChEBI" id="CHEBI:82748"/>
        <dbReference type="ChEBI" id="CHEBI:83665"/>
        <dbReference type="ChEBI" id="CHEBI:456215"/>
        <dbReference type="EC" id="6.3.4.19"/>
    </reaction>
</comment>
<dbReference type="Gene3D" id="1.20.59.20">
    <property type="match status" value="1"/>
</dbReference>
<dbReference type="Gene3D" id="3.40.50.620">
    <property type="entry name" value="HUPs"/>
    <property type="match status" value="1"/>
</dbReference>
<dbReference type="EMBL" id="CP123967">
    <property type="protein sequence ID" value="WGT47659.1"/>
    <property type="molecule type" value="Genomic_DNA"/>
</dbReference>
<dbReference type="InterPro" id="IPR011063">
    <property type="entry name" value="TilS/TtcA_N"/>
</dbReference>
<evidence type="ECO:0000256" key="6">
    <source>
        <dbReference type="ARBA" id="ARBA00048539"/>
    </source>
</evidence>
<evidence type="ECO:0000256" key="3">
    <source>
        <dbReference type="ARBA" id="ARBA00022694"/>
    </source>
</evidence>
<dbReference type="InterPro" id="IPR015262">
    <property type="entry name" value="tRNA_Ile_lys_synt_subst-bd"/>
</dbReference>
<feature type="compositionally biased region" description="Pro residues" evidence="8">
    <location>
        <begin position="313"/>
        <end position="323"/>
    </location>
</feature>
<dbReference type="Pfam" id="PF09179">
    <property type="entry name" value="TilS"/>
    <property type="match status" value="1"/>
</dbReference>
<dbReference type="CDD" id="cd01992">
    <property type="entry name" value="TilS_N"/>
    <property type="match status" value="1"/>
</dbReference>
<feature type="binding site" evidence="7">
    <location>
        <begin position="31"/>
        <end position="36"/>
    </location>
    <ligand>
        <name>ATP</name>
        <dbReference type="ChEBI" id="CHEBI:30616"/>
    </ligand>
</feature>
<proteinExistence type="inferred from homology"/>
<accession>A0ABY8PYX8</accession>
<dbReference type="GO" id="GO:0032267">
    <property type="term" value="F:tRNA(Ile)-lysidine synthase activity"/>
    <property type="evidence" value="ECO:0007669"/>
    <property type="project" value="UniProtKB-EC"/>
</dbReference>
<dbReference type="HAMAP" id="MF_01161">
    <property type="entry name" value="tRNA_Ile_lys_synt"/>
    <property type="match status" value="1"/>
</dbReference>
<evidence type="ECO:0000313" key="11">
    <source>
        <dbReference type="EMBL" id="WGT47659.1"/>
    </source>
</evidence>
<feature type="domain" description="tRNA(Ile)-lysidine/2-thiocytidine synthase N-terminal" evidence="9">
    <location>
        <begin position="26"/>
        <end position="195"/>
    </location>
</feature>
<sequence>MARRELGPAALRVTAAVAGALPGGDVTVGCSGGADSLALALGAHRAAARRGLTAEAVVVDHGLQPGSADVATRVVETLAARGVDARVVAVRVDEGDDGLEAAARDARLAALATPGRPVLLGHTLDDQAESVLLGLFRGSGTRSLAGMAPARGPFLRPLLGLRRADTEQACREWGLDWWDDPMNDDERFVRVRARRALADLSADLGRDLAPALARTAALARADADLLDALTGEAIDTSADTLDVAELRRLPDALRWRAIRAWLAAAGVAADRQATLAVDRLVTHWHGQGPVSLPGADVARTGERLRLAGRPGDTPRPAPPRPAL</sequence>
<comment type="subcellular location">
    <subcellularLocation>
        <location evidence="7">Cytoplasm</location>
    </subcellularLocation>
</comment>
<feature type="region of interest" description="Disordered" evidence="8">
    <location>
        <begin position="303"/>
        <end position="323"/>
    </location>
</feature>
<feature type="domain" description="tRNA(Ile)-lysidine synthase substrate-binding" evidence="10">
    <location>
        <begin position="241"/>
        <end position="304"/>
    </location>
</feature>
<keyword evidence="12" id="KW-1185">Reference proteome</keyword>
<reference evidence="11 12" key="1">
    <citation type="journal article" date="2008" name="Int. J. Syst. Evol. Microbiol.">
        <title>Tessaracoccus flavescens sp. nov., isolated from marine sediment.</title>
        <authorList>
            <person name="Lee D.W."/>
            <person name="Lee S.D."/>
        </authorList>
    </citation>
    <scope>NUCLEOTIDE SEQUENCE [LARGE SCALE GENOMIC DNA]</scope>
    <source>
        <strain evidence="11 12">T21</strain>
    </source>
</reference>
<dbReference type="SUPFAM" id="SSF82829">
    <property type="entry name" value="MesJ substrate recognition domain-like"/>
    <property type="match status" value="1"/>
</dbReference>
<evidence type="ECO:0000256" key="1">
    <source>
        <dbReference type="ARBA" id="ARBA00022490"/>
    </source>
</evidence>
<evidence type="ECO:0000256" key="2">
    <source>
        <dbReference type="ARBA" id="ARBA00022598"/>
    </source>
</evidence>
<comment type="function">
    <text evidence="7">Ligates lysine onto the cytidine present at position 34 of the AUA codon-specific tRNA(Ile) that contains the anticodon CAU, in an ATP-dependent manner. Cytidine is converted to lysidine, thus changing the amino acid specificity of the tRNA from methionine to isoleucine.</text>
</comment>
<dbReference type="NCBIfam" id="TIGR02432">
    <property type="entry name" value="lysidine_TilS_N"/>
    <property type="match status" value="1"/>
</dbReference>
<keyword evidence="2 7" id="KW-0436">Ligase</keyword>
<protein>
    <recommendedName>
        <fullName evidence="7">tRNA(Ile)-lysidine synthase</fullName>
        <ecNumber evidence="7">6.3.4.19</ecNumber>
    </recommendedName>
    <alternativeName>
        <fullName evidence="7">tRNA(Ile)-2-lysyl-cytidine synthase</fullName>
    </alternativeName>
    <alternativeName>
        <fullName evidence="7">tRNA(Ile)-lysidine synthetase</fullName>
    </alternativeName>
</protein>
<dbReference type="Proteomes" id="UP001244136">
    <property type="component" value="Chromosome"/>
</dbReference>
<name>A0ABY8PYX8_9ACTN</name>
<dbReference type="PANTHER" id="PTHR43033">
    <property type="entry name" value="TRNA(ILE)-LYSIDINE SYNTHASE-RELATED"/>
    <property type="match status" value="1"/>
</dbReference>
<dbReference type="SUPFAM" id="SSF52402">
    <property type="entry name" value="Adenine nucleotide alpha hydrolases-like"/>
    <property type="match status" value="1"/>
</dbReference>
<keyword evidence="4 7" id="KW-0547">Nucleotide-binding</keyword>
<evidence type="ECO:0000259" key="10">
    <source>
        <dbReference type="Pfam" id="PF09179"/>
    </source>
</evidence>
<dbReference type="Pfam" id="PF01171">
    <property type="entry name" value="ATP_bind_3"/>
    <property type="match status" value="1"/>
</dbReference>
<dbReference type="EC" id="6.3.4.19" evidence="7"/>
<organism evidence="11 12">
    <name type="scientific">Tessaracoccus lacteus</name>
    <dbReference type="NCBI Taxonomy" id="3041766"/>
    <lineage>
        <taxon>Bacteria</taxon>
        <taxon>Bacillati</taxon>
        <taxon>Actinomycetota</taxon>
        <taxon>Actinomycetes</taxon>
        <taxon>Propionibacteriales</taxon>
        <taxon>Propionibacteriaceae</taxon>
        <taxon>Tessaracoccus</taxon>
    </lineage>
</organism>
<evidence type="ECO:0000256" key="7">
    <source>
        <dbReference type="HAMAP-Rule" id="MF_01161"/>
    </source>
</evidence>
<evidence type="ECO:0000256" key="8">
    <source>
        <dbReference type="SAM" id="MobiDB-lite"/>
    </source>
</evidence>
<dbReference type="InterPro" id="IPR012094">
    <property type="entry name" value="tRNA_Ile_lys_synt"/>
</dbReference>
<dbReference type="RefSeq" id="WP_281145372.1">
    <property type="nucleotide sequence ID" value="NZ_CP123967.1"/>
</dbReference>
<dbReference type="InterPro" id="IPR014729">
    <property type="entry name" value="Rossmann-like_a/b/a_fold"/>
</dbReference>
<evidence type="ECO:0000256" key="5">
    <source>
        <dbReference type="ARBA" id="ARBA00022840"/>
    </source>
</evidence>
<comment type="domain">
    <text evidence="7">The N-terminal region contains the highly conserved SGGXDS motif, predicted to be a P-loop motif involved in ATP binding.</text>
</comment>
<keyword evidence="3 7" id="KW-0819">tRNA processing</keyword>
<evidence type="ECO:0000259" key="9">
    <source>
        <dbReference type="Pfam" id="PF01171"/>
    </source>
</evidence>
<gene>
    <name evidence="7 11" type="primary">tilS</name>
    <name evidence="11" type="ORF">QH948_02455</name>
</gene>
<keyword evidence="5 7" id="KW-0067">ATP-binding</keyword>
<comment type="similarity">
    <text evidence="7">Belongs to the tRNA(Ile)-lysidine synthase family.</text>
</comment>
<dbReference type="InterPro" id="IPR012795">
    <property type="entry name" value="tRNA_Ile_lys_synt_N"/>
</dbReference>
<keyword evidence="1 7" id="KW-0963">Cytoplasm</keyword>
<evidence type="ECO:0000256" key="4">
    <source>
        <dbReference type="ARBA" id="ARBA00022741"/>
    </source>
</evidence>
<dbReference type="PANTHER" id="PTHR43033:SF1">
    <property type="entry name" value="TRNA(ILE)-LYSIDINE SYNTHASE-RELATED"/>
    <property type="match status" value="1"/>
</dbReference>